<proteinExistence type="predicted"/>
<organism evidence="2 3">
    <name type="scientific">Mycolicibacterium septicum DSM 44393</name>
    <dbReference type="NCBI Taxonomy" id="1341646"/>
    <lineage>
        <taxon>Bacteria</taxon>
        <taxon>Bacillati</taxon>
        <taxon>Actinomycetota</taxon>
        <taxon>Actinomycetes</taxon>
        <taxon>Mycobacteriales</taxon>
        <taxon>Mycobacteriaceae</taxon>
        <taxon>Mycolicibacterium</taxon>
    </lineage>
</organism>
<dbReference type="GO" id="GO:0051536">
    <property type="term" value="F:iron-sulfur cluster binding"/>
    <property type="evidence" value="ECO:0007669"/>
    <property type="project" value="InterPro"/>
</dbReference>
<reference evidence="2 3" key="1">
    <citation type="submission" date="2020-04" db="EMBL/GenBank/DDBJ databases">
        <title>MicrobeNet Type strains.</title>
        <authorList>
            <person name="Nicholson A.C."/>
        </authorList>
    </citation>
    <scope>NUCLEOTIDE SEQUENCE [LARGE SCALE GENOMIC DNA]</scope>
    <source>
        <strain evidence="2 3">ATCC 700731</strain>
    </source>
</reference>
<name>A0A7X6RVW5_9MYCO</name>
<dbReference type="InterPro" id="IPR036010">
    <property type="entry name" value="2Fe-2S_ferredoxin-like_sf"/>
</dbReference>
<evidence type="ECO:0000259" key="1">
    <source>
        <dbReference type="Pfam" id="PF00111"/>
    </source>
</evidence>
<dbReference type="RefSeq" id="WP_084621881.1">
    <property type="nucleotide sequence ID" value="NZ_HG322951.1"/>
</dbReference>
<gene>
    <name evidence="2" type="ORF">HGA11_08970</name>
</gene>
<dbReference type="Gene3D" id="3.10.20.30">
    <property type="match status" value="1"/>
</dbReference>
<dbReference type="InterPro" id="IPR012675">
    <property type="entry name" value="Beta-grasp_dom_sf"/>
</dbReference>
<dbReference type="CDD" id="cd00207">
    <property type="entry name" value="fer2"/>
    <property type="match status" value="1"/>
</dbReference>
<dbReference type="InterPro" id="IPR001041">
    <property type="entry name" value="2Fe-2S_ferredoxin-type"/>
</dbReference>
<dbReference type="Proteomes" id="UP000518188">
    <property type="component" value="Unassembled WGS sequence"/>
</dbReference>
<dbReference type="SUPFAM" id="SSF54292">
    <property type="entry name" value="2Fe-2S ferredoxin-like"/>
    <property type="match status" value="1"/>
</dbReference>
<comment type="caution">
    <text evidence="2">The sequence shown here is derived from an EMBL/GenBank/DDBJ whole genome shotgun (WGS) entry which is preliminary data.</text>
</comment>
<dbReference type="AlphaFoldDB" id="A0A7X6RVW5"/>
<sequence>MHVESFEHLLIGGVTGDGGTVTFTGSGVTAECDGRTPILVAGEAAGAVLPYGCRMGICHTCIGKLSSGSVRDLRTGDVTGAGTEIRTCLNCPDGPVTIEL</sequence>
<dbReference type="EMBL" id="JAAXPJ010000003">
    <property type="protein sequence ID" value="NKZ11106.1"/>
    <property type="molecule type" value="Genomic_DNA"/>
</dbReference>
<evidence type="ECO:0000313" key="2">
    <source>
        <dbReference type="EMBL" id="NKZ11106.1"/>
    </source>
</evidence>
<accession>A0A7X6RVW5</accession>
<dbReference type="Pfam" id="PF00111">
    <property type="entry name" value="Fer2"/>
    <property type="match status" value="1"/>
</dbReference>
<evidence type="ECO:0000313" key="3">
    <source>
        <dbReference type="Proteomes" id="UP000518188"/>
    </source>
</evidence>
<feature type="domain" description="2Fe-2S ferredoxin-type" evidence="1">
    <location>
        <begin position="22"/>
        <end position="88"/>
    </location>
</feature>
<protein>
    <submittedName>
        <fullName evidence="2">2Fe-2S iron-sulfur cluster binding domain-containing protein</fullName>
    </submittedName>
</protein>